<dbReference type="PANTHER" id="PTHR46466:SF1">
    <property type="entry name" value="GLYOXALASE DOMAIN-CONTAINING PROTEIN 4"/>
    <property type="match status" value="1"/>
</dbReference>
<gene>
    <name evidence="1" type="ORF">M427DRAFT_338719</name>
</gene>
<evidence type="ECO:0000313" key="2">
    <source>
        <dbReference type="Proteomes" id="UP000070544"/>
    </source>
</evidence>
<dbReference type="EMBL" id="KQ965768">
    <property type="protein sequence ID" value="KXS14547.1"/>
    <property type="molecule type" value="Genomic_DNA"/>
</dbReference>
<dbReference type="InterPro" id="IPR029068">
    <property type="entry name" value="Glyas_Bleomycin-R_OHBP_Dase"/>
</dbReference>
<dbReference type="PANTHER" id="PTHR46466">
    <property type="entry name" value="GLYOXALASE DOMAIN-CONTAINING PROTEIN 4"/>
    <property type="match status" value="1"/>
</dbReference>
<dbReference type="AlphaFoldDB" id="A0A139ACP4"/>
<sequence>MSLPLPPRLVHFALPVSSLDESLIYFRKTLGMSVLRHDSFPAGGEMQFLPLKGGPSWSRTMVGYSPEGASFALGLKHNPALSSYRTTGHFKFHVAHSTSLPGVTSSPDGYRFETTTGPPRIIDVEVAVREPAERASFLSQLVGQPALIDSVPSNGTVRLSFPYRPDSASSLPGEHLDDSNASIVFSQAGENDPSGTTQSLDHGEITPRVAIAVDDVDAVHARAASLLSDAAAYKGSPFRIILPPTTTGPGRSAMRMSILRDADGYEWVFVGWEGFFSSLGEEKKEPDDV</sequence>
<keyword evidence="2" id="KW-1185">Reference proteome</keyword>
<dbReference type="Proteomes" id="UP000070544">
    <property type="component" value="Unassembled WGS sequence"/>
</dbReference>
<dbReference type="SUPFAM" id="SSF54593">
    <property type="entry name" value="Glyoxalase/Bleomycin resistance protein/Dihydroxybiphenyl dioxygenase"/>
    <property type="match status" value="1"/>
</dbReference>
<dbReference type="STRING" id="1344416.A0A139ACP4"/>
<organism evidence="1 2">
    <name type="scientific">Gonapodya prolifera (strain JEL478)</name>
    <name type="common">Monoblepharis prolifera</name>
    <dbReference type="NCBI Taxonomy" id="1344416"/>
    <lineage>
        <taxon>Eukaryota</taxon>
        <taxon>Fungi</taxon>
        <taxon>Fungi incertae sedis</taxon>
        <taxon>Chytridiomycota</taxon>
        <taxon>Chytridiomycota incertae sedis</taxon>
        <taxon>Monoblepharidomycetes</taxon>
        <taxon>Monoblepharidales</taxon>
        <taxon>Gonapodyaceae</taxon>
        <taxon>Gonapodya</taxon>
    </lineage>
</organism>
<dbReference type="Gene3D" id="3.10.180.10">
    <property type="entry name" value="2,3-Dihydroxybiphenyl 1,2-Dioxygenase, domain 1"/>
    <property type="match status" value="2"/>
</dbReference>
<accession>A0A139ACP4</accession>
<proteinExistence type="predicted"/>
<dbReference type="InterPro" id="IPR043193">
    <property type="entry name" value="GLOD4"/>
</dbReference>
<name>A0A139ACP4_GONPJ</name>
<dbReference type="OrthoDB" id="1545884at2759"/>
<reference evidence="1 2" key="1">
    <citation type="journal article" date="2015" name="Genome Biol. Evol.">
        <title>Phylogenomic analyses indicate that early fungi evolved digesting cell walls of algal ancestors of land plants.</title>
        <authorList>
            <person name="Chang Y."/>
            <person name="Wang S."/>
            <person name="Sekimoto S."/>
            <person name="Aerts A.L."/>
            <person name="Choi C."/>
            <person name="Clum A."/>
            <person name="LaButti K.M."/>
            <person name="Lindquist E.A."/>
            <person name="Yee Ngan C."/>
            <person name="Ohm R.A."/>
            <person name="Salamov A.A."/>
            <person name="Grigoriev I.V."/>
            <person name="Spatafora J.W."/>
            <person name="Berbee M.L."/>
        </authorList>
    </citation>
    <scope>NUCLEOTIDE SEQUENCE [LARGE SCALE GENOMIC DNA]</scope>
    <source>
        <strain evidence="1 2">JEL478</strain>
    </source>
</reference>
<evidence type="ECO:0000313" key="1">
    <source>
        <dbReference type="EMBL" id="KXS14547.1"/>
    </source>
</evidence>
<protein>
    <submittedName>
        <fullName evidence="1">Uncharacterized protein</fullName>
    </submittedName>
</protein>